<proteinExistence type="predicted"/>
<dbReference type="EMBL" id="JAQNDN010000007">
    <property type="protein sequence ID" value="MDC0669413.1"/>
    <property type="molecule type" value="Genomic_DNA"/>
</dbReference>
<comment type="caution">
    <text evidence="1">The sequence shown here is derived from an EMBL/GenBank/DDBJ whole genome shotgun (WGS) entry which is preliminary data.</text>
</comment>
<dbReference type="InterPro" id="IPR013784">
    <property type="entry name" value="Carb-bd-like_fold"/>
</dbReference>
<protein>
    <recommendedName>
        <fullName evidence="3">Carboxypeptidase regulatory-like domain-containing protein</fullName>
    </recommendedName>
</protein>
<gene>
    <name evidence="1" type="ORF">POL58_16785</name>
</gene>
<dbReference type="Gene3D" id="2.60.40.1120">
    <property type="entry name" value="Carboxypeptidase-like, regulatory domain"/>
    <property type="match status" value="1"/>
</dbReference>
<dbReference type="Proteomes" id="UP001217838">
    <property type="component" value="Unassembled WGS sequence"/>
</dbReference>
<dbReference type="PROSITE" id="PS51257">
    <property type="entry name" value="PROKAR_LIPOPROTEIN"/>
    <property type="match status" value="1"/>
</dbReference>
<organism evidence="1 2">
    <name type="scientific">Nannocystis radixulma</name>
    <dbReference type="NCBI Taxonomy" id="2995305"/>
    <lineage>
        <taxon>Bacteria</taxon>
        <taxon>Pseudomonadati</taxon>
        <taxon>Myxococcota</taxon>
        <taxon>Polyangia</taxon>
        <taxon>Nannocystales</taxon>
        <taxon>Nannocystaceae</taxon>
        <taxon>Nannocystis</taxon>
    </lineage>
</organism>
<dbReference type="RefSeq" id="WP_271999228.1">
    <property type="nucleotide sequence ID" value="NZ_JAQNDN010000007.1"/>
</dbReference>
<evidence type="ECO:0000313" key="1">
    <source>
        <dbReference type="EMBL" id="MDC0669413.1"/>
    </source>
</evidence>
<accession>A0ABT5B7H4</accession>
<reference evidence="1 2" key="1">
    <citation type="submission" date="2022-11" db="EMBL/GenBank/DDBJ databases">
        <title>Minimal conservation of predation-associated metabolite biosynthetic gene clusters underscores biosynthetic potential of Myxococcota including descriptions for ten novel species: Archangium lansinium sp. nov., Myxococcus landrumus sp. nov., Nannocystis bai.</title>
        <authorList>
            <person name="Ahearne A."/>
            <person name="Stevens C."/>
            <person name="Dowd S."/>
        </authorList>
    </citation>
    <scope>NUCLEOTIDE SEQUENCE [LARGE SCALE GENOMIC DNA]</scope>
    <source>
        <strain evidence="1 2">NCELM</strain>
    </source>
</reference>
<keyword evidence="2" id="KW-1185">Reference proteome</keyword>
<evidence type="ECO:0008006" key="3">
    <source>
        <dbReference type="Google" id="ProtNLM"/>
    </source>
</evidence>
<sequence>MGLRAWVVGVFGFGSAACVAGGTFGPRSHAVITVEPAGPGVRGGVVRGVVRDLTTNEPLADEPVLVFGSCLPEGRIGITDAIGVYAIHELPPGEYTLQVGSNRVEFRFALSTGARARADAYIDTRSWWE</sequence>
<dbReference type="SUPFAM" id="SSF49452">
    <property type="entry name" value="Starch-binding domain-like"/>
    <property type="match status" value="1"/>
</dbReference>
<evidence type="ECO:0000313" key="2">
    <source>
        <dbReference type="Proteomes" id="UP001217838"/>
    </source>
</evidence>
<name>A0ABT5B7H4_9BACT</name>